<accession>A0A4Z1KBE0</accession>
<dbReference type="AlphaFoldDB" id="A0A4Z1KBE0"/>
<protein>
    <submittedName>
        <fullName evidence="1">Uncharacterized protein</fullName>
    </submittedName>
</protein>
<comment type="caution">
    <text evidence="1">The sequence shown here is derived from an EMBL/GenBank/DDBJ whole genome shotgun (WGS) entry which is preliminary data.</text>
</comment>
<proteinExistence type="predicted"/>
<keyword evidence="2" id="KW-1185">Reference proteome</keyword>
<gene>
    <name evidence="1" type="ORF">BPOR_1639g00010</name>
</gene>
<sequence length="184" mass="21115">MMDSDWYDDMEIRERSEEFDWDNNLFDAVTQFEPFHKGRKPSSLFDHVAPLFQDAADALKKLKGRLHVEVLCGDIIEISKWFRFGTSPTRTPPSNEFPTEFDGIHLSNIPDYIGGNLSTFLHITPILNKEPTSFVQSNCLRNAGSWKSIEAFLANYPCITNKTMLKQLTGVEVMPRPFSGQYFL</sequence>
<evidence type="ECO:0000313" key="1">
    <source>
        <dbReference type="EMBL" id="TGO80842.1"/>
    </source>
</evidence>
<evidence type="ECO:0000313" key="2">
    <source>
        <dbReference type="Proteomes" id="UP000297280"/>
    </source>
</evidence>
<dbReference type="STRING" id="87229.A0A4Z1KBE0"/>
<dbReference type="Proteomes" id="UP000297280">
    <property type="component" value="Unassembled WGS sequence"/>
</dbReference>
<organism evidence="1 2">
    <name type="scientific">Botrytis porri</name>
    <dbReference type="NCBI Taxonomy" id="87229"/>
    <lineage>
        <taxon>Eukaryota</taxon>
        <taxon>Fungi</taxon>
        <taxon>Dikarya</taxon>
        <taxon>Ascomycota</taxon>
        <taxon>Pezizomycotina</taxon>
        <taxon>Leotiomycetes</taxon>
        <taxon>Helotiales</taxon>
        <taxon>Sclerotiniaceae</taxon>
        <taxon>Botrytis</taxon>
    </lineage>
</organism>
<reference evidence="1 2" key="1">
    <citation type="submission" date="2017-12" db="EMBL/GenBank/DDBJ databases">
        <title>Comparative genomics of Botrytis spp.</title>
        <authorList>
            <person name="Valero-Jimenez C.A."/>
            <person name="Tapia P."/>
            <person name="Veloso J."/>
            <person name="Silva-Moreno E."/>
            <person name="Staats M."/>
            <person name="Valdes J.H."/>
            <person name="Van Kan J.A.L."/>
        </authorList>
    </citation>
    <scope>NUCLEOTIDE SEQUENCE [LARGE SCALE GENOMIC DNA]</scope>
    <source>
        <strain evidence="1 2">MUCL3349</strain>
    </source>
</reference>
<name>A0A4Z1KBE0_9HELO</name>
<dbReference type="EMBL" id="PQXO01001629">
    <property type="protein sequence ID" value="TGO80842.1"/>
    <property type="molecule type" value="Genomic_DNA"/>
</dbReference>